<gene>
    <name evidence="3" type="ORF">OXX778_LOCUS9094</name>
</gene>
<dbReference type="InterPro" id="IPR038765">
    <property type="entry name" value="Papain-like_cys_pep_sf"/>
</dbReference>
<dbReference type="Gene3D" id="3.90.70.80">
    <property type="match status" value="1"/>
</dbReference>
<dbReference type="Proteomes" id="UP000663879">
    <property type="component" value="Unassembled WGS sequence"/>
</dbReference>
<evidence type="ECO:0000259" key="2">
    <source>
        <dbReference type="PROSITE" id="PS50802"/>
    </source>
</evidence>
<keyword evidence="4" id="KW-1185">Reference proteome</keyword>
<evidence type="ECO:0000313" key="4">
    <source>
        <dbReference type="Proteomes" id="UP000663879"/>
    </source>
</evidence>
<protein>
    <recommendedName>
        <fullName evidence="2">OTU domain-containing protein</fullName>
    </recommendedName>
</protein>
<sequence>MTVQSKKEIFLEPTKRNLSFSDSESKSNFSGNEFDSNTTDEDYTEESNDSGPKAGSDNSGPKAGSDNSGPKAGSDKSGPKTGSDNSGPKAGSDNSGPKALPYIIGPQIGSNIRDPQTGTNIKGSNIIFDLLHSYNEIDRKKCSFSEIQIFMKENRRNFLNLVDFLSSKSIVLFSNQEKENNPKFLEILKQTKLERYHFIIKSKLDGNCFYNAISTCFFGNEENSLLIKLGSIFIMLENEILFRRIIVDHYYNESFEKIVCDSFSKNSWAMMLNIYATSILINRPILSFNLNHETLKVYIQKYLYRKSALEPVLIAFYINHFCPILCSEKDQLDYQSNIKQIDLFINYRN</sequence>
<comment type="caution">
    <text evidence="3">The sequence shown here is derived from an EMBL/GenBank/DDBJ whole genome shotgun (WGS) entry which is preliminary data.</text>
</comment>
<feature type="domain" description="OTU" evidence="2">
    <location>
        <begin position="197"/>
        <end position="327"/>
    </location>
</feature>
<evidence type="ECO:0000313" key="3">
    <source>
        <dbReference type="EMBL" id="CAF0853900.1"/>
    </source>
</evidence>
<proteinExistence type="predicted"/>
<organism evidence="3 4">
    <name type="scientific">Brachionus calyciflorus</name>
    <dbReference type="NCBI Taxonomy" id="104777"/>
    <lineage>
        <taxon>Eukaryota</taxon>
        <taxon>Metazoa</taxon>
        <taxon>Spiralia</taxon>
        <taxon>Gnathifera</taxon>
        <taxon>Rotifera</taxon>
        <taxon>Eurotatoria</taxon>
        <taxon>Monogononta</taxon>
        <taxon>Pseudotrocha</taxon>
        <taxon>Ploima</taxon>
        <taxon>Brachionidae</taxon>
        <taxon>Brachionus</taxon>
    </lineage>
</organism>
<feature type="region of interest" description="Disordered" evidence="1">
    <location>
        <begin position="1"/>
        <end position="110"/>
    </location>
</feature>
<feature type="compositionally biased region" description="Basic and acidic residues" evidence="1">
    <location>
        <begin position="1"/>
        <end position="15"/>
    </location>
</feature>
<accession>A0A813WCC6</accession>
<feature type="compositionally biased region" description="Acidic residues" evidence="1">
    <location>
        <begin position="38"/>
        <end position="48"/>
    </location>
</feature>
<evidence type="ECO:0000256" key="1">
    <source>
        <dbReference type="SAM" id="MobiDB-lite"/>
    </source>
</evidence>
<feature type="compositionally biased region" description="Low complexity" evidence="1">
    <location>
        <begin position="19"/>
        <end position="30"/>
    </location>
</feature>
<dbReference type="PROSITE" id="PS50802">
    <property type="entry name" value="OTU"/>
    <property type="match status" value="1"/>
</dbReference>
<dbReference type="InterPro" id="IPR003323">
    <property type="entry name" value="OTU_dom"/>
</dbReference>
<dbReference type="EMBL" id="CAJNOC010001313">
    <property type="protein sequence ID" value="CAF0853900.1"/>
    <property type="molecule type" value="Genomic_DNA"/>
</dbReference>
<name>A0A813WCC6_9BILA</name>
<dbReference type="OrthoDB" id="409956at2759"/>
<dbReference type="SUPFAM" id="SSF54001">
    <property type="entry name" value="Cysteine proteinases"/>
    <property type="match status" value="1"/>
</dbReference>
<dbReference type="AlphaFoldDB" id="A0A813WCC6"/>
<reference evidence="3" key="1">
    <citation type="submission" date="2021-02" db="EMBL/GenBank/DDBJ databases">
        <authorList>
            <person name="Nowell W R."/>
        </authorList>
    </citation>
    <scope>NUCLEOTIDE SEQUENCE</scope>
    <source>
        <strain evidence="3">Ploen Becks lab</strain>
    </source>
</reference>